<dbReference type="STRING" id="1385511.GCA_000425225_01409"/>
<dbReference type="EMBL" id="AVPF01000002">
    <property type="protein sequence ID" value="KGX91438.1"/>
    <property type="molecule type" value="Genomic_DNA"/>
</dbReference>
<evidence type="ECO:0000313" key="3">
    <source>
        <dbReference type="Proteomes" id="UP000030403"/>
    </source>
</evidence>
<feature type="region of interest" description="Disordered" evidence="1">
    <location>
        <begin position="1"/>
        <end position="64"/>
    </location>
</feature>
<dbReference type="OrthoDB" id="2973490at2"/>
<evidence type="ECO:0000256" key="1">
    <source>
        <dbReference type="SAM" id="MobiDB-lite"/>
    </source>
</evidence>
<organism evidence="2 3">
    <name type="scientific">Pontibacillus marinus BH030004 = DSM 16465</name>
    <dbReference type="NCBI Taxonomy" id="1385511"/>
    <lineage>
        <taxon>Bacteria</taxon>
        <taxon>Bacillati</taxon>
        <taxon>Bacillota</taxon>
        <taxon>Bacilli</taxon>
        <taxon>Bacillales</taxon>
        <taxon>Bacillaceae</taxon>
        <taxon>Pontibacillus</taxon>
    </lineage>
</organism>
<name>A0A0A5GJQ2_9BACI</name>
<dbReference type="RefSeq" id="WP_027445753.1">
    <property type="nucleotide sequence ID" value="NZ_AULJ01000013.1"/>
</dbReference>
<evidence type="ECO:0000313" key="2">
    <source>
        <dbReference type="EMBL" id="KGX91438.1"/>
    </source>
</evidence>
<comment type="caution">
    <text evidence="2">The sequence shown here is derived from an EMBL/GenBank/DDBJ whole genome shotgun (WGS) entry which is preliminary data.</text>
</comment>
<sequence>MTRGQSKKGADKTKSRLPQTPKKDIVEDGQDVEFSQEFADQDDLKAQQREKEADQRAAQRNQQQ</sequence>
<dbReference type="AlphaFoldDB" id="A0A0A5GJQ2"/>
<gene>
    <name evidence="2" type="ORF">N783_07730</name>
</gene>
<dbReference type="InterPro" id="IPR025435">
    <property type="entry name" value="YfhD-like"/>
</dbReference>
<dbReference type="Proteomes" id="UP000030403">
    <property type="component" value="Unassembled WGS sequence"/>
</dbReference>
<proteinExistence type="predicted"/>
<accession>A0A0A5GJQ2</accession>
<reference evidence="2 3" key="1">
    <citation type="submission" date="2013-08" db="EMBL/GenBank/DDBJ databases">
        <authorList>
            <person name="Huang J."/>
            <person name="Wang G."/>
        </authorList>
    </citation>
    <scope>NUCLEOTIDE SEQUENCE [LARGE SCALE GENOMIC DNA]</scope>
    <source>
        <strain evidence="2 3">BH030004</strain>
    </source>
</reference>
<dbReference type="eggNOG" id="ENOG5030CDY">
    <property type="taxonomic scope" value="Bacteria"/>
</dbReference>
<feature type="compositionally biased region" description="Basic and acidic residues" evidence="1">
    <location>
        <begin position="42"/>
        <end position="57"/>
    </location>
</feature>
<dbReference type="Pfam" id="PF14151">
    <property type="entry name" value="YfhD"/>
    <property type="match status" value="1"/>
</dbReference>
<evidence type="ECO:0008006" key="4">
    <source>
        <dbReference type="Google" id="ProtNLM"/>
    </source>
</evidence>
<protein>
    <recommendedName>
        <fullName evidence="4">YfhD family protein</fullName>
    </recommendedName>
</protein>
<keyword evidence="3" id="KW-1185">Reference proteome</keyword>